<gene>
    <name evidence="1" type="ORF">FNV43_RR09848</name>
</gene>
<evidence type="ECO:0000313" key="1">
    <source>
        <dbReference type="EMBL" id="KAF3449123.1"/>
    </source>
</evidence>
<protein>
    <submittedName>
        <fullName evidence="1">Uncharacterized protein</fullName>
    </submittedName>
</protein>
<dbReference type="Proteomes" id="UP000796880">
    <property type="component" value="Unassembled WGS sequence"/>
</dbReference>
<proteinExistence type="predicted"/>
<reference evidence="1" key="1">
    <citation type="submission" date="2020-03" db="EMBL/GenBank/DDBJ databases">
        <title>A high-quality chromosome-level genome assembly of a woody plant with both climbing and erect habits, Rhamnella rubrinervis.</title>
        <authorList>
            <person name="Lu Z."/>
            <person name="Yang Y."/>
            <person name="Zhu X."/>
            <person name="Sun Y."/>
        </authorList>
    </citation>
    <scope>NUCLEOTIDE SEQUENCE</scope>
    <source>
        <strain evidence="1">BYM</strain>
        <tissue evidence="1">Leaf</tissue>
    </source>
</reference>
<comment type="caution">
    <text evidence="1">The sequence shown here is derived from an EMBL/GenBank/DDBJ whole genome shotgun (WGS) entry which is preliminary data.</text>
</comment>
<dbReference type="EMBL" id="VOIH02000004">
    <property type="protein sequence ID" value="KAF3449123.1"/>
    <property type="molecule type" value="Genomic_DNA"/>
</dbReference>
<name>A0A8K0MKK7_9ROSA</name>
<keyword evidence="2" id="KW-1185">Reference proteome</keyword>
<accession>A0A8K0MKK7</accession>
<dbReference type="AlphaFoldDB" id="A0A8K0MKK7"/>
<organism evidence="1 2">
    <name type="scientific">Rhamnella rubrinervis</name>
    <dbReference type="NCBI Taxonomy" id="2594499"/>
    <lineage>
        <taxon>Eukaryota</taxon>
        <taxon>Viridiplantae</taxon>
        <taxon>Streptophyta</taxon>
        <taxon>Embryophyta</taxon>
        <taxon>Tracheophyta</taxon>
        <taxon>Spermatophyta</taxon>
        <taxon>Magnoliopsida</taxon>
        <taxon>eudicotyledons</taxon>
        <taxon>Gunneridae</taxon>
        <taxon>Pentapetalae</taxon>
        <taxon>rosids</taxon>
        <taxon>fabids</taxon>
        <taxon>Rosales</taxon>
        <taxon>Rhamnaceae</taxon>
        <taxon>rhamnoid group</taxon>
        <taxon>Rhamneae</taxon>
        <taxon>Rhamnella</taxon>
    </lineage>
</organism>
<sequence length="235" mass="26299">MSKLRIPLPLLLNKSLVDSNHFFFACSTVHRRRRALLHFEDVRFQGGSTTAVSSETVISPEVAEHQVFWSIKDRGHPELAQVFALIDPLVFRDGFSPPPPLFSGKTAVTECNLHISHIYSWIESPQSVAWFTVSNNLIRLQERGKPRPMFVRSSLPTSSLGKWDFAHHLAWLYNPMQTKQLDENGCVAMGWDASSTGRLIDNTGSSAAKDGKVDIEELKPPSRTMLALSDCGLVR</sequence>
<evidence type="ECO:0000313" key="2">
    <source>
        <dbReference type="Proteomes" id="UP000796880"/>
    </source>
</evidence>